<evidence type="ECO:0000256" key="1">
    <source>
        <dbReference type="ARBA" id="ARBA00000677"/>
    </source>
</evidence>
<comment type="catalytic activity">
    <reaction evidence="1 7">
        <text>Cleavage of hydrophobic, N-terminal signal or leader sequences from secreted and periplasmic proteins.</text>
        <dbReference type="EC" id="3.4.21.89"/>
    </reaction>
</comment>
<dbReference type="InterPro" id="IPR036286">
    <property type="entry name" value="LexA/Signal_pep-like_sf"/>
</dbReference>
<comment type="caution">
    <text evidence="9">The sequence shown here is derived from an EMBL/GenBank/DDBJ whole genome shotgun (WGS) entry which is preliminary data.</text>
</comment>
<dbReference type="PRINTS" id="PR00727">
    <property type="entry name" value="LEADERPTASE"/>
</dbReference>
<dbReference type="PROSITE" id="PS00761">
    <property type="entry name" value="SPASE_I_3"/>
    <property type="match status" value="1"/>
</dbReference>
<feature type="active site" evidence="6">
    <location>
        <position position="55"/>
    </location>
</feature>
<evidence type="ECO:0000313" key="9">
    <source>
        <dbReference type="EMBL" id="GLI26215.1"/>
    </source>
</evidence>
<keyword evidence="7" id="KW-0472">Membrane</keyword>
<sequence length="240" mass="25894">MFRVERSLQDRRRRRRRADESTSQLPFWVGPAIALVLVLIVQALVVKLYAVPSGSMEQTLEAGDRILVERIVPSPHDRGDVIVFEATPEWGSLGPVTNVVDGALRVIGTVTGLGPGAPYSLVKRVIGLPGEEVACCDAEGRVTVDGEPLDEPYVFEDPAFEPGTLDCTTEQRSLRCFGPVAVPEGEFLVLGDHRSASSDSVVSCRGAPEGADCARFVPEEQVVGLAFARVWPLTRIGAVD</sequence>
<dbReference type="NCBIfam" id="TIGR02227">
    <property type="entry name" value="sigpep_I_bact"/>
    <property type="match status" value="1"/>
</dbReference>
<evidence type="ECO:0000256" key="6">
    <source>
        <dbReference type="PIRSR" id="PIRSR600223-1"/>
    </source>
</evidence>
<keyword evidence="7" id="KW-0812">Transmembrane</keyword>
<gene>
    <name evidence="9" type="ORF">ARHIZOSPH14_04570</name>
</gene>
<dbReference type="GO" id="GO:0004252">
    <property type="term" value="F:serine-type endopeptidase activity"/>
    <property type="evidence" value="ECO:0007669"/>
    <property type="project" value="InterPro"/>
</dbReference>
<comment type="similarity">
    <text evidence="3 7">Belongs to the peptidase S26 family.</text>
</comment>
<name>A0A9W6CTQ0_9MICO</name>
<dbReference type="Gene3D" id="2.10.109.10">
    <property type="entry name" value="Umud Fragment, subunit A"/>
    <property type="match status" value="1"/>
</dbReference>
<dbReference type="InterPro" id="IPR000223">
    <property type="entry name" value="Pept_S26A_signal_pept_1"/>
</dbReference>
<dbReference type="Pfam" id="PF10502">
    <property type="entry name" value="Peptidase_S26"/>
    <property type="match status" value="1"/>
</dbReference>
<evidence type="ECO:0000259" key="8">
    <source>
        <dbReference type="Pfam" id="PF10502"/>
    </source>
</evidence>
<evidence type="ECO:0000313" key="10">
    <source>
        <dbReference type="Proteomes" id="UP001144396"/>
    </source>
</evidence>
<dbReference type="GO" id="GO:0005886">
    <property type="term" value="C:plasma membrane"/>
    <property type="evidence" value="ECO:0007669"/>
    <property type="project" value="UniProtKB-SubCell"/>
</dbReference>
<dbReference type="InterPro" id="IPR019533">
    <property type="entry name" value="Peptidase_S26"/>
</dbReference>
<comment type="subcellular location">
    <subcellularLocation>
        <location evidence="2">Cell membrane</location>
        <topology evidence="2">Single-pass type II membrane protein</topology>
    </subcellularLocation>
    <subcellularLocation>
        <location evidence="7">Membrane</location>
        <topology evidence="7">Single-pass type II membrane protein</topology>
    </subcellularLocation>
</comment>
<dbReference type="EC" id="3.4.21.89" evidence="4 7"/>
<evidence type="ECO:0000256" key="5">
    <source>
        <dbReference type="ARBA" id="ARBA00022801"/>
    </source>
</evidence>
<dbReference type="Proteomes" id="UP001144396">
    <property type="component" value="Unassembled WGS sequence"/>
</dbReference>
<dbReference type="InterPro" id="IPR019758">
    <property type="entry name" value="Pept_S26A_signal_pept_1_CS"/>
</dbReference>
<keyword evidence="7" id="KW-0645">Protease</keyword>
<organism evidence="9 10">
    <name type="scientific">Agromyces rhizosphaerae</name>
    <dbReference type="NCBI Taxonomy" id="88374"/>
    <lineage>
        <taxon>Bacteria</taxon>
        <taxon>Bacillati</taxon>
        <taxon>Actinomycetota</taxon>
        <taxon>Actinomycetes</taxon>
        <taxon>Micrococcales</taxon>
        <taxon>Microbacteriaceae</taxon>
        <taxon>Agromyces</taxon>
    </lineage>
</organism>
<evidence type="ECO:0000256" key="4">
    <source>
        <dbReference type="ARBA" id="ARBA00013208"/>
    </source>
</evidence>
<keyword evidence="10" id="KW-1185">Reference proteome</keyword>
<evidence type="ECO:0000256" key="7">
    <source>
        <dbReference type="RuleBase" id="RU362042"/>
    </source>
</evidence>
<dbReference type="AlphaFoldDB" id="A0A9W6CTQ0"/>
<dbReference type="GO" id="GO:0006465">
    <property type="term" value="P:signal peptide processing"/>
    <property type="evidence" value="ECO:0007669"/>
    <property type="project" value="InterPro"/>
</dbReference>
<accession>A0A9W6CTQ0</accession>
<dbReference type="PANTHER" id="PTHR43390">
    <property type="entry name" value="SIGNAL PEPTIDASE I"/>
    <property type="match status" value="1"/>
</dbReference>
<dbReference type="EMBL" id="BSDP01000001">
    <property type="protein sequence ID" value="GLI26215.1"/>
    <property type="molecule type" value="Genomic_DNA"/>
</dbReference>
<feature type="active site" evidence="6">
    <location>
        <position position="123"/>
    </location>
</feature>
<dbReference type="GO" id="GO:0009003">
    <property type="term" value="F:signal peptidase activity"/>
    <property type="evidence" value="ECO:0007669"/>
    <property type="project" value="UniProtKB-EC"/>
</dbReference>
<dbReference type="CDD" id="cd06530">
    <property type="entry name" value="S26_SPase_I"/>
    <property type="match status" value="1"/>
</dbReference>
<evidence type="ECO:0000256" key="2">
    <source>
        <dbReference type="ARBA" id="ARBA00004401"/>
    </source>
</evidence>
<feature type="transmembrane region" description="Helical" evidence="7">
    <location>
        <begin position="21"/>
        <end position="45"/>
    </location>
</feature>
<reference evidence="9" key="1">
    <citation type="submission" date="2022-12" db="EMBL/GenBank/DDBJ databases">
        <title>Reference genome sequencing for broad-spectrum identification of bacterial and archaeal isolates by mass spectrometry.</title>
        <authorList>
            <person name="Sekiguchi Y."/>
            <person name="Tourlousse D.M."/>
        </authorList>
    </citation>
    <scope>NUCLEOTIDE SEQUENCE</scope>
    <source>
        <strain evidence="9">14</strain>
    </source>
</reference>
<proteinExistence type="inferred from homology"/>
<dbReference type="PANTHER" id="PTHR43390:SF1">
    <property type="entry name" value="CHLOROPLAST PROCESSING PEPTIDASE"/>
    <property type="match status" value="1"/>
</dbReference>
<keyword evidence="5 7" id="KW-0378">Hydrolase</keyword>
<evidence type="ECO:0000256" key="3">
    <source>
        <dbReference type="ARBA" id="ARBA00009370"/>
    </source>
</evidence>
<feature type="domain" description="Peptidase S26" evidence="8">
    <location>
        <begin position="32"/>
        <end position="231"/>
    </location>
</feature>
<keyword evidence="7" id="KW-1133">Transmembrane helix</keyword>
<dbReference type="SUPFAM" id="SSF51306">
    <property type="entry name" value="LexA/Signal peptidase"/>
    <property type="match status" value="1"/>
</dbReference>
<protein>
    <recommendedName>
        <fullName evidence="4 7">Signal peptidase I</fullName>
        <ecNumber evidence="4 7">3.4.21.89</ecNumber>
    </recommendedName>
</protein>